<protein>
    <recommendedName>
        <fullName evidence="4">PH domain-containing protein</fullName>
    </recommendedName>
</protein>
<dbReference type="RefSeq" id="WP_345166365.1">
    <property type="nucleotide sequence ID" value="NZ_BAABGX010000002.1"/>
</dbReference>
<keyword evidence="1" id="KW-0812">Transmembrane</keyword>
<keyword evidence="1" id="KW-0472">Membrane</keyword>
<name>A0ABP8FP36_9BACT</name>
<organism evidence="2 3">
    <name type="scientific">Nibribacter koreensis</name>
    <dbReference type="NCBI Taxonomy" id="1084519"/>
    <lineage>
        <taxon>Bacteria</taxon>
        <taxon>Pseudomonadati</taxon>
        <taxon>Bacteroidota</taxon>
        <taxon>Cytophagia</taxon>
        <taxon>Cytophagales</taxon>
        <taxon>Hymenobacteraceae</taxon>
        <taxon>Nibribacter</taxon>
    </lineage>
</organism>
<dbReference type="EMBL" id="BAABGX010000002">
    <property type="protein sequence ID" value="GAA4307863.1"/>
    <property type="molecule type" value="Genomic_DNA"/>
</dbReference>
<keyword evidence="1" id="KW-1133">Transmembrane helix</keyword>
<proteinExistence type="predicted"/>
<evidence type="ECO:0000256" key="1">
    <source>
        <dbReference type="SAM" id="Phobius"/>
    </source>
</evidence>
<gene>
    <name evidence="2" type="ORF">GCM10023183_24030</name>
</gene>
<comment type="caution">
    <text evidence="2">The sequence shown here is derived from an EMBL/GenBank/DDBJ whole genome shotgun (WGS) entry which is preliminary data.</text>
</comment>
<accession>A0ABP8FP36</accession>
<feature type="transmembrane region" description="Helical" evidence="1">
    <location>
        <begin position="46"/>
        <end position="64"/>
    </location>
</feature>
<reference evidence="3" key="1">
    <citation type="journal article" date="2019" name="Int. J. Syst. Evol. Microbiol.">
        <title>The Global Catalogue of Microorganisms (GCM) 10K type strain sequencing project: providing services to taxonomists for standard genome sequencing and annotation.</title>
        <authorList>
            <consortium name="The Broad Institute Genomics Platform"/>
            <consortium name="The Broad Institute Genome Sequencing Center for Infectious Disease"/>
            <person name="Wu L."/>
            <person name="Ma J."/>
        </authorList>
    </citation>
    <scope>NUCLEOTIDE SEQUENCE [LARGE SCALE GENOMIC DNA]</scope>
    <source>
        <strain evidence="3">JCM 17917</strain>
    </source>
</reference>
<sequence length="138" mass="16111">MAVFTFIPKHSLWTLLAYPVLLGTAALFVIKATYNFQAKTIDPSTYLLLLCVPAFLVWYLYVLATNRFRAVDFYETEIVFTDGFGRRRTVKAQDIKRVYPSGIMIRKKIFPISLYYLRNGHELCIYLEGWQQKQQPDA</sequence>
<dbReference type="Proteomes" id="UP001501844">
    <property type="component" value="Unassembled WGS sequence"/>
</dbReference>
<evidence type="ECO:0008006" key="4">
    <source>
        <dbReference type="Google" id="ProtNLM"/>
    </source>
</evidence>
<feature type="transmembrane region" description="Helical" evidence="1">
    <location>
        <begin position="12"/>
        <end position="34"/>
    </location>
</feature>
<evidence type="ECO:0000313" key="2">
    <source>
        <dbReference type="EMBL" id="GAA4307863.1"/>
    </source>
</evidence>
<evidence type="ECO:0000313" key="3">
    <source>
        <dbReference type="Proteomes" id="UP001501844"/>
    </source>
</evidence>
<keyword evidence="3" id="KW-1185">Reference proteome</keyword>